<name>A0A7C5Q3Z3_CALS0</name>
<accession>A0A7C5Q3Z3</accession>
<sequence length="66" mass="7936">MPKKSMSQKIMEVFELSDQLNRVLKSLSPEIREIVLKSIQRRPGRRRRRAKAGFRRRKKAREAMQQ</sequence>
<dbReference type="EMBL" id="DRWN01000025">
    <property type="protein sequence ID" value="HHK68169.1"/>
    <property type="molecule type" value="Genomic_DNA"/>
</dbReference>
<proteinExistence type="predicted"/>
<organism evidence="2">
    <name type="scientific">Caldiarchaeum subterraneum</name>
    <dbReference type="NCBI Taxonomy" id="311458"/>
    <lineage>
        <taxon>Archaea</taxon>
        <taxon>Nitrososphaerota</taxon>
        <taxon>Candidatus Caldarchaeales</taxon>
        <taxon>Candidatus Caldarchaeaceae</taxon>
        <taxon>Candidatus Caldarchaeum</taxon>
    </lineage>
</organism>
<comment type="caution">
    <text evidence="2">The sequence shown here is derived from an EMBL/GenBank/DDBJ whole genome shotgun (WGS) entry which is preliminary data.</text>
</comment>
<evidence type="ECO:0000313" key="2">
    <source>
        <dbReference type="EMBL" id="HHK68169.1"/>
    </source>
</evidence>
<reference evidence="2" key="1">
    <citation type="journal article" date="2020" name="mSystems">
        <title>Genome- and Community-Level Interaction Insights into Carbon Utilization and Element Cycling Functions of Hydrothermarchaeota in Hydrothermal Sediment.</title>
        <authorList>
            <person name="Zhou Z."/>
            <person name="Liu Y."/>
            <person name="Xu W."/>
            <person name="Pan J."/>
            <person name="Luo Z.H."/>
            <person name="Li M."/>
        </authorList>
    </citation>
    <scope>NUCLEOTIDE SEQUENCE [LARGE SCALE GENOMIC DNA]</scope>
    <source>
        <strain evidence="2">SpSt-1056</strain>
    </source>
</reference>
<gene>
    <name evidence="2" type="ORF">ENM11_03310</name>
</gene>
<dbReference type="AlphaFoldDB" id="A0A7C5Q3Z3"/>
<feature type="region of interest" description="Disordered" evidence="1">
    <location>
        <begin position="41"/>
        <end position="66"/>
    </location>
</feature>
<feature type="compositionally biased region" description="Basic residues" evidence="1">
    <location>
        <begin position="41"/>
        <end position="60"/>
    </location>
</feature>
<evidence type="ECO:0000256" key="1">
    <source>
        <dbReference type="SAM" id="MobiDB-lite"/>
    </source>
</evidence>
<protein>
    <submittedName>
        <fullName evidence="2">Uncharacterized protein</fullName>
    </submittedName>
</protein>